<comment type="caution">
    <text evidence="19">The sequence shown here is derived from an EMBL/GenBank/DDBJ whole genome shotgun (WGS) entry which is preliminary data.</text>
</comment>
<evidence type="ECO:0000256" key="15">
    <source>
        <dbReference type="ARBA" id="ARBA00033342"/>
    </source>
</evidence>
<evidence type="ECO:0000256" key="7">
    <source>
        <dbReference type="ARBA" id="ARBA00022927"/>
    </source>
</evidence>
<keyword evidence="8 17" id="KW-1133">Transmembrane helix</keyword>
<keyword evidence="10" id="KW-0143">Chaperone</keyword>
<dbReference type="Pfam" id="PF02096">
    <property type="entry name" value="60KD_IMP"/>
    <property type="match status" value="1"/>
</dbReference>
<evidence type="ECO:0000256" key="8">
    <source>
        <dbReference type="ARBA" id="ARBA00022989"/>
    </source>
</evidence>
<evidence type="ECO:0000256" key="14">
    <source>
        <dbReference type="ARBA" id="ARBA00033245"/>
    </source>
</evidence>
<dbReference type="GO" id="GO:0051205">
    <property type="term" value="P:protein insertion into membrane"/>
    <property type="evidence" value="ECO:0007669"/>
    <property type="project" value="TreeGrafter"/>
</dbReference>
<feature type="transmembrane region" description="Helical" evidence="17">
    <location>
        <begin position="152"/>
        <end position="174"/>
    </location>
</feature>
<evidence type="ECO:0000256" key="17">
    <source>
        <dbReference type="SAM" id="Phobius"/>
    </source>
</evidence>
<evidence type="ECO:0000256" key="12">
    <source>
        <dbReference type="ARBA" id="ARBA00026028"/>
    </source>
</evidence>
<dbReference type="PANTHER" id="PTHR12428:SF65">
    <property type="entry name" value="CYTOCHROME C OXIDASE ASSEMBLY PROTEIN COX18, MITOCHONDRIAL"/>
    <property type="match status" value="1"/>
</dbReference>
<protein>
    <recommendedName>
        <fullName evidence="3">Membrane protein insertase YidC</fullName>
    </recommendedName>
    <alternativeName>
        <fullName evidence="15">Foldase YidC</fullName>
    </alternativeName>
    <alternativeName>
        <fullName evidence="14">Membrane integrase YidC</fullName>
    </alternativeName>
    <alternativeName>
        <fullName evidence="13">Membrane protein YidC</fullName>
    </alternativeName>
</protein>
<dbReference type="InterPro" id="IPR028055">
    <property type="entry name" value="YidC/Oxa/ALB_C"/>
</dbReference>
<dbReference type="RefSeq" id="WP_184582112.1">
    <property type="nucleotide sequence ID" value="NZ_JACHJT010000001.1"/>
</dbReference>
<dbReference type="NCBIfam" id="TIGR03592">
    <property type="entry name" value="yidC_oxa1_cterm"/>
    <property type="match status" value="1"/>
</dbReference>
<dbReference type="InterPro" id="IPR047196">
    <property type="entry name" value="YidC_ALB_C"/>
</dbReference>
<name>A0A7W7RLJ0_9ACTN</name>
<organism evidence="19 20">
    <name type="scientific">Lipingzhangella halophila</name>
    <dbReference type="NCBI Taxonomy" id="1783352"/>
    <lineage>
        <taxon>Bacteria</taxon>
        <taxon>Bacillati</taxon>
        <taxon>Actinomycetota</taxon>
        <taxon>Actinomycetes</taxon>
        <taxon>Streptosporangiales</taxon>
        <taxon>Nocardiopsidaceae</taxon>
        <taxon>Lipingzhangella</taxon>
    </lineage>
</organism>
<dbReference type="EMBL" id="JACHJT010000001">
    <property type="protein sequence ID" value="MBB4934210.1"/>
    <property type="molecule type" value="Genomic_DNA"/>
</dbReference>
<comment type="similarity">
    <text evidence="2">Belongs to the OXA1/ALB3/YidC family. Type 1 subfamily.</text>
</comment>
<dbReference type="GO" id="GO:0032977">
    <property type="term" value="F:membrane insertase activity"/>
    <property type="evidence" value="ECO:0007669"/>
    <property type="project" value="InterPro"/>
</dbReference>
<dbReference type="CDD" id="cd20070">
    <property type="entry name" value="5TM_YidC_Alb3"/>
    <property type="match status" value="1"/>
</dbReference>
<dbReference type="GO" id="GO:0015031">
    <property type="term" value="P:protein transport"/>
    <property type="evidence" value="ECO:0007669"/>
    <property type="project" value="UniProtKB-KW"/>
</dbReference>
<accession>A0A7W7RLJ0</accession>
<keyword evidence="5" id="KW-1003">Cell membrane</keyword>
<evidence type="ECO:0000313" key="20">
    <source>
        <dbReference type="Proteomes" id="UP000523007"/>
    </source>
</evidence>
<evidence type="ECO:0000256" key="11">
    <source>
        <dbReference type="ARBA" id="ARBA00025034"/>
    </source>
</evidence>
<keyword evidence="6 16" id="KW-0812">Transmembrane</keyword>
<keyword evidence="4" id="KW-0813">Transport</keyword>
<feature type="transmembrane region" description="Helical" evidence="17">
    <location>
        <begin position="32"/>
        <end position="55"/>
    </location>
</feature>
<gene>
    <name evidence="19" type="ORF">F4561_005030</name>
</gene>
<evidence type="ECO:0000256" key="4">
    <source>
        <dbReference type="ARBA" id="ARBA00022448"/>
    </source>
</evidence>
<dbReference type="AlphaFoldDB" id="A0A7W7RLJ0"/>
<evidence type="ECO:0000256" key="5">
    <source>
        <dbReference type="ARBA" id="ARBA00022475"/>
    </source>
</evidence>
<evidence type="ECO:0000256" key="10">
    <source>
        <dbReference type="ARBA" id="ARBA00023186"/>
    </source>
</evidence>
<evidence type="ECO:0000256" key="6">
    <source>
        <dbReference type="ARBA" id="ARBA00022692"/>
    </source>
</evidence>
<evidence type="ECO:0000256" key="13">
    <source>
        <dbReference type="ARBA" id="ARBA00031538"/>
    </source>
</evidence>
<evidence type="ECO:0000313" key="19">
    <source>
        <dbReference type="EMBL" id="MBB4934210.1"/>
    </source>
</evidence>
<dbReference type="PANTHER" id="PTHR12428">
    <property type="entry name" value="OXA1"/>
    <property type="match status" value="1"/>
</dbReference>
<dbReference type="Proteomes" id="UP000523007">
    <property type="component" value="Unassembled WGS sequence"/>
</dbReference>
<sequence length="242" mass="25114">MYSFPPIAAAIGAAFTVVMTLTDVFSPVLGGTAAAAAIVVLTIIVRMALLPLSVAQVRGEKARMRLQPKMRELQRKHAKNRERLAREQQRLFADEGVSPLAGCLPMLAQTPVFITLYGLFISATIAGAPNALLTHTLGGVSLGATLTETLSAGLGADALVFVALLTLVAGTAWASRRFLTLPALAGSSGDAPAVPGAKLMSFLPYGTVAVASFVPLAAGVYLATTTAWTVAERLALRQLVTG</sequence>
<keyword evidence="9 17" id="KW-0472">Membrane</keyword>
<evidence type="ECO:0000256" key="9">
    <source>
        <dbReference type="ARBA" id="ARBA00023136"/>
    </source>
</evidence>
<keyword evidence="20" id="KW-1185">Reference proteome</keyword>
<dbReference type="InterPro" id="IPR001708">
    <property type="entry name" value="YidC/ALB3/OXA1/COX18"/>
</dbReference>
<evidence type="ECO:0000256" key="2">
    <source>
        <dbReference type="ARBA" id="ARBA00010527"/>
    </source>
</evidence>
<comment type="function">
    <text evidence="11">Required for the insertion and/or proper folding and/or complex formation of integral membrane proteins into the membrane. Involved in integration of membrane proteins that insert both dependently and independently of the Sec translocase complex, as well as at least some lipoproteins. Aids folding of multispanning membrane proteins.</text>
</comment>
<evidence type="ECO:0000256" key="1">
    <source>
        <dbReference type="ARBA" id="ARBA00004651"/>
    </source>
</evidence>
<feature type="transmembrane region" description="Helical" evidence="17">
    <location>
        <begin position="202"/>
        <end position="223"/>
    </location>
</feature>
<evidence type="ECO:0000259" key="18">
    <source>
        <dbReference type="Pfam" id="PF02096"/>
    </source>
</evidence>
<evidence type="ECO:0000256" key="16">
    <source>
        <dbReference type="RuleBase" id="RU003945"/>
    </source>
</evidence>
<feature type="domain" description="Membrane insertase YidC/Oxa/ALB C-terminal" evidence="18">
    <location>
        <begin position="36"/>
        <end position="236"/>
    </location>
</feature>
<comment type="subunit">
    <text evidence="12">Interacts with the Sec translocase complex via SecD. Specifically interacts with transmembrane segments of nascent integral membrane proteins during membrane integration.</text>
</comment>
<proteinExistence type="inferred from homology"/>
<dbReference type="GO" id="GO:0005886">
    <property type="term" value="C:plasma membrane"/>
    <property type="evidence" value="ECO:0007669"/>
    <property type="project" value="UniProtKB-SubCell"/>
</dbReference>
<keyword evidence="7" id="KW-0653">Protein transport</keyword>
<feature type="transmembrane region" description="Helical" evidence="17">
    <location>
        <begin position="112"/>
        <end position="132"/>
    </location>
</feature>
<reference evidence="19 20" key="1">
    <citation type="submission" date="2020-08" db="EMBL/GenBank/DDBJ databases">
        <title>Sequencing the genomes of 1000 actinobacteria strains.</title>
        <authorList>
            <person name="Klenk H.-P."/>
        </authorList>
    </citation>
    <scope>NUCLEOTIDE SEQUENCE [LARGE SCALE GENOMIC DNA]</scope>
    <source>
        <strain evidence="19 20">DSM 102030</strain>
    </source>
</reference>
<evidence type="ECO:0000256" key="3">
    <source>
        <dbReference type="ARBA" id="ARBA00015325"/>
    </source>
</evidence>
<comment type="subcellular location">
    <subcellularLocation>
        <location evidence="1">Cell membrane</location>
        <topology evidence="1">Multi-pass membrane protein</topology>
    </subcellularLocation>
    <subcellularLocation>
        <location evidence="16">Membrane</location>
        <topology evidence="16">Multi-pass membrane protein</topology>
    </subcellularLocation>
</comment>